<evidence type="ECO:0000313" key="5">
    <source>
        <dbReference type="Proteomes" id="UP000178758"/>
    </source>
</evidence>
<dbReference type="InterPro" id="IPR027417">
    <property type="entry name" value="P-loop_NTPase"/>
</dbReference>
<comment type="similarity">
    <text evidence="1">Belongs to the TrbE/VirB4 family.</text>
</comment>
<dbReference type="Pfam" id="PF03135">
    <property type="entry name" value="CagE_TrbE_VirB"/>
    <property type="match status" value="1"/>
</dbReference>
<dbReference type="Proteomes" id="UP000178758">
    <property type="component" value="Unassembled WGS sequence"/>
</dbReference>
<reference evidence="4 5" key="1">
    <citation type="journal article" date="2016" name="Nat. Commun.">
        <title>Thousands of microbial genomes shed light on interconnected biogeochemical processes in an aquifer system.</title>
        <authorList>
            <person name="Anantharaman K."/>
            <person name="Brown C.T."/>
            <person name="Hug L.A."/>
            <person name="Sharon I."/>
            <person name="Castelle C.J."/>
            <person name="Probst A.J."/>
            <person name="Thomas B.C."/>
            <person name="Singh A."/>
            <person name="Wilkins M.J."/>
            <person name="Karaoz U."/>
            <person name="Brodie E.L."/>
            <person name="Williams K.H."/>
            <person name="Hubbard S.S."/>
            <person name="Banfield J.F."/>
        </authorList>
    </citation>
    <scope>NUCLEOTIDE SEQUENCE [LARGE SCALE GENOMIC DNA]</scope>
</reference>
<name>A0A1F5DBR6_9BACT</name>
<evidence type="ECO:0000313" key="4">
    <source>
        <dbReference type="EMBL" id="OGD52599.1"/>
    </source>
</evidence>
<dbReference type="InterPro" id="IPR051162">
    <property type="entry name" value="T4SS_component"/>
</dbReference>
<evidence type="ECO:0008006" key="6">
    <source>
        <dbReference type="Google" id="ProtNLM"/>
    </source>
</evidence>
<evidence type="ECO:0000259" key="3">
    <source>
        <dbReference type="Pfam" id="PF19044"/>
    </source>
</evidence>
<dbReference type="CDD" id="cd01127">
    <property type="entry name" value="TrwB_TraG_TraD_VirD4"/>
    <property type="match status" value="1"/>
</dbReference>
<dbReference type="Gene3D" id="3.40.50.300">
    <property type="entry name" value="P-loop containing nucleotide triphosphate hydrolases"/>
    <property type="match status" value="1"/>
</dbReference>
<protein>
    <recommendedName>
        <fullName evidence="6">TraG P-loop domain-containing protein</fullName>
    </recommendedName>
</protein>
<dbReference type="SUPFAM" id="SSF52540">
    <property type="entry name" value="P-loop containing nucleoside triphosphate hydrolases"/>
    <property type="match status" value="1"/>
</dbReference>
<dbReference type="InterPro" id="IPR043964">
    <property type="entry name" value="P-loop_TraG"/>
</dbReference>
<dbReference type="Pfam" id="PF19044">
    <property type="entry name" value="P-loop_TraG"/>
    <property type="match status" value="1"/>
</dbReference>
<dbReference type="InterPro" id="IPR018145">
    <property type="entry name" value="CagE_TrbE_VirB_cntrl_dom"/>
</dbReference>
<dbReference type="AlphaFoldDB" id="A0A1F5DBR6"/>
<sequence length="532" mass="59921">MFFKKNKNPLPPTQINQPPAEADKIKNFSVALAKGLTSVKDIIAPSALEVDFNHIKIGQTFLRSLFVAGYPRFVNANWLAPLINFHHSLNISFYIYPVEAKDVLDDLKRKIGEMEAEIQTDLQQGKIINIDTQVKLEDARALQEQLAKGAERFFQFGLYITISANDEKNLDKITKQVQSTLGSVMIVSKVATLQMEDAFKTTLPTCNDKLMITRNMDTTSLATTFPFTSSELTANEGILYGINEHNDSLIIFDRFSMENANALVLAKSGSGKSYLVKLEAVRSLMFDTEVIIIDPEGEYKNLCEVVGGEYIDFSFSSASKINPFDLANVVEEGENELGLKILSLSSLFKIIMGKLDATQESLLDKALVLTYKQKGITADPDTQKKEPPLMEDLYKVLIGMEVKEALDLAARLEKFIKGSLRGVFDQHSTVDIRNPFTVFCIRELEDKLRPIAMFIILDFIWTKIKKELKRRILVVDEAWYLMKHEDSAGFLYSIAKRARKYYLGVTTITQDVEDFLSSEHGKAIVTNSSIQI</sequence>
<evidence type="ECO:0000256" key="1">
    <source>
        <dbReference type="ARBA" id="ARBA00006512"/>
    </source>
</evidence>
<feature type="domain" description="TraG P-loop" evidence="3">
    <location>
        <begin position="256"/>
        <end position="532"/>
    </location>
</feature>
<feature type="domain" description="CagE TrbE VirB component of type IV transporter system central" evidence="2">
    <location>
        <begin position="121"/>
        <end position="205"/>
    </location>
</feature>
<feature type="non-terminal residue" evidence="4">
    <location>
        <position position="532"/>
    </location>
</feature>
<accession>A0A1F5DBR6</accession>
<evidence type="ECO:0000259" key="2">
    <source>
        <dbReference type="Pfam" id="PF03135"/>
    </source>
</evidence>
<dbReference type="EMBL" id="MEZJ01000051">
    <property type="protein sequence ID" value="OGD52599.1"/>
    <property type="molecule type" value="Genomic_DNA"/>
</dbReference>
<gene>
    <name evidence="4" type="ORF">A3J78_01195</name>
</gene>
<proteinExistence type="inferred from homology"/>
<dbReference type="NCBIfam" id="NF045971">
    <property type="entry name" value="conju_CD1110"/>
    <property type="match status" value="1"/>
</dbReference>
<organism evidence="4 5">
    <name type="scientific">Candidatus Beckwithbacteria bacterium RBG_13_35_6</name>
    <dbReference type="NCBI Taxonomy" id="1797456"/>
    <lineage>
        <taxon>Bacteria</taxon>
        <taxon>Candidatus Beckwithiibacteriota</taxon>
    </lineage>
</organism>
<dbReference type="PANTHER" id="PTHR30121">
    <property type="entry name" value="UNCHARACTERIZED PROTEIN YJGR-RELATED"/>
    <property type="match status" value="1"/>
</dbReference>
<comment type="caution">
    <text evidence="4">The sequence shown here is derived from an EMBL/GenBank/DDBJ whole genome shotgun (WGS) entry which is preliminary data.</text>
</comment>
<dbReference type="PANTHER" id="PTHR30121:SF6">
    <property type="entry name" value="SLR6007 PROTEIN"/>
    <property type="match status" value="1"/>
</dbReference>
<dbReference type="Gene3D" id="1.10.8.730">
    <property type="match status" value="1"/>
</dbReference>
<dbReference type="GO" id="GO:0005524">
    <property type="term" value="F:ATP binding"/>
    <property type="evidence" value="ECO:0007669"/>
    <property type="project" value="InterPro"/>
</dbReference>